<feature type="region of interest" description="Disordered" evidence="1">
    <location>
        <begin position="1"/>
        <end position="33"/>
    </location>
</feature>
<dbReference type="OrthoDB" id="3023497at2759"/>
<keyword evidence="3" id="KW-1185">Reference proteome</keyword>
<evidence type="ECO:0000256" key="1">
    <source>
        <dbReference type="SAM" id="MobiDB-lite"/>
    </source>
</evidence>
<sequence length="468" mass="52253">MCINCSRKQQGPPPGTPPHPPLSGGPNDPPPAPVALHALLANLMPDVLLALVVQAVQAKAQDEQARSTKHKAKASEQTHRQCWTSGTTLENSEAKPNRHNVPQSLPPSGQHAIQLDLEMVSDVQALRGICENLQHEVDHLKCTQRDDGDEADDEDEPADKSVCQKKKKKLTKGKTRTYLLNRPLQELSAAEKTTRKELQECLDTAIFDVTGTSMDTIKTDDSDGGDANIVWNEQNFTYMGFGKDCDAETCTIRHKDISFTKKDIVAFTKDKFRNLKHKYAKCQKQKVVNKRKKRHKQLCKDRADPSVIEAYTKEYGADPALLLETEYMSEEISELKTDNEEAKKAHHKILLQKAGFIGSDKEDAVVWEVFNDIVEWINKIRHVNIGTVKDHAPEIPVYPFMLSNNWLAKFNHENPGTSLDIKTCNPRGFGPMDDQPDTQEQDNHGPGTTPENGGGEVNCSDDMDDGDM</sequence>
<gene>
    <name evidence="2" type="ORF">EV702DRAFT_1050674</name>
</gene>
<accession>A0A9P6ZHP1</accession>
<feature type="compositionally biased region" description="Acidic residues" evidence="1">
    <location>
        <begin position="459"/>
        <end position="468"/>
    </location>
</feature>
<dbReference type="AlphaFoldDB" id="A0A9P6ZHP1"/>
<feature type="region of interest" description="Disordered" evidence="1">
    <location>
        <begin position="418"/>
        <end position="468"/>
    </location>
</feature>
<organism evidence="2 3">
    <name type="scientific">Suillus placidus</name>
    <dbReference type="NCBI Taxonomy" id="48579"/>
    <lineage>
        <taxon>Eukaryota</taxon>
        <taxon>Fungi</taxon>
        <taxon>Dikarya</taxon>
        <taxon>Basidiomycota</taxon>
        <taxon>Agaricomycotina</taxon>
        <taxon>Agaricomycetes</taxon>
        <taxon>Agaricomycetidae</taxon>
        <taxon>Boletales</taxon>
        <taxon>Suillineae</taxon>
        <taxon>Suillaceae</taxon>
        <taxon>Suillus</taxon>
    </lineage>
</organism>
<dbReference type="EMBL" id="JABBWD010000095">
    <property type="protein sequence ID" value="KAG1766507.1"/>
    <property type="molecule type" value="Genomic_DNA"/>
</dbReference>
<evidence type="ECO:0000313" key="3">
    <source>
        <dbReference type="Proteomes" id="UP000714275"/>
    </source>
</evidence>
<feature type="compositionally biased region" description="Pro residues" evidence="1">
    <location>
        <begin position="11"/>
        <end position="33"/>
    </location>
</feature>
<comment type="caution">
    <text evidence="2">The sequence shown here is derived from an EMBL/GenBank/DDBJ whole genome shotgun (WGS) entry which is preliminary data.</text>
</comment>
<name>A0A9P6ZHP1_9AGAM</name>
<reference evidence="2" key="1">
    <citation type="journal article" date="2020" name="New Phytol.">
        <title>Comparative genomics reveals dynamic genome evolution in host specialist ectomycorrhizal fungi.</title>
        <authorList>
            <person name="Lofgren L.A."/>
            <person name="Nguyen N.H."/>
            <person name="Vilgalys R."/>
            <person name="Ruytinx J."/>
            <person name="Liao H.L."/>
            <person name="Branco S."/>
            <person name="Kuo A."/>
            <person name="LaButti K."/>
            <person name="Lipzen A."/>
            <person name="Andreopoulos W."/>
            <person name="Pangilinan J."/>
            <person name="Riley R."/>
            <person name="Hundley H."/>
            <person name="Na H."/>
            <person name="Barry K."/>
            <person name="Grigoriev I.V."/>
            <person name="Stajich J.E."/>
            <person name="Kennedy P.G."/>
        </authorList>
    </citation>
    <scope>NUCLEOTIDE SEQUENCE</scope>
    <source>
        <strain evidence="2">DOB743</strain>
    </source>
</reference>
<evidence type="ECO:0000313" key="2">
    <source>
        <dbReference type="EMBL" id="KAG1766507.1"/>
    </source>
</evidence>
<protein>
    <submittedName>
        <fullName evidence="2">Uncharacterized protein</fullName>
    </submittedName>
</protein>
<dbReference type="Proteomes" id="UP000714275">
    <property type="component" value="Unassembled WGS sequence"/>
</dbReference>
<proteinExistence type="predicted"/>